<reference evidence="2" key="1">
    <citation type="submission" date="2018-05" db="EMBL/GenBank/DDBJ databases">
        <authorList>
            <person name="Lanie J.A."/>
            <person name="Ng W.-L."/>
            <person name="Kazmierczak K.M."/>
            <person name="Andrzejewski T.M."/>
            <person name="Davidsen T.M."/>
            <person name="Wayne K.J."/>
            <person name="Tettelin H."/>
            <person name="Glass J.I."/>
            <person name="Rusch D."/>
            <person name="Podicherti R."/>
            <person name="Tsui H.-C.T."/>
            <person name="Winkler M.E."/>
        </authorList>
    </citation>
    <scope>NUCLEOTIDE SEQUENCE</scope>
</reference>
<dbReference type="PRINTS" id="PR01210">
    <property type="entry name" value="GGTRANSPTASE"/>
</dbReference>
<sequence>MPEMRTVGRPNNVAARPLTSRGRRGAGTYHGLLPVLILSLTSACALPFGPNGEPGRDAGGNEGAAPAGHPLAAEAGLAVLQSGGLAMDAAITAAAVLAVARPHMNGLGGDMFLLYHDSATRLTYALNGSGKSGSAKTLHELKAEGLKRMPGTGPLSVSVPGAVGAWAEGLRRFGTISFAQALQPAVRLATAGLPVSERLAQDIAGAEDKLRQEPEAARIFLPGDVPPQAGDILPRPDLAQTLLTLQEQGAREFYNGALGRKIVRFIQNRGGLVMPNDM</sequence>
<dbReference type="AlphaFoldDB" id="A0A381ZE75"/>
<dbReference type="Pfam" id="PF01019">
    <property type="entry name" value="G_glu_transpept"/>
    <property type="match status" value="1"/>
</dbReference>
<evidence type="ECO:0008006" key="3">
    <source>
        <dbReference type="Google" id="ProtNLM"/>
    </source>
</evidence>
<dbReference type="PANTHER" id="PTHR43881">
    <property type="entry name" value="GAMMA-GLUTAMYLTRANSPEPTIDASE (AFU_ORTHOLOGUE AFUA_4G13580)"/>
    <property type="match status" value="1"/>
</dbReference>
<accession>A0A381ZE75</accession>
<feature type="non-terminal residue" evidence="2">
    <location>
        <position position="278"/>
    </location>
</feature>
<proteinExistence type="predicted"/>
<gene>
    <name evidence="2" type="ORF">METZ01_LOCUS140472</name>
</gene>
<organism evidence="2">
    <name type="scientific">marine metagenome</name>
    <dbReference type="NCBI Taxonomy" id="408172"/>
    <lineage>
        <taxon>unclassified sequences</taxon>
        <taxon>metagenomes</taxon>
        <taxon>ecological metagenomes</taxon>
    </lineage>
</organism>
<feature type="region of interest" description="Disordered" evidence="1">
    <location>
        <begin position="1"/>
        <end position="21"/>
    </location>
</feature>
<dbReference type="EMBL" id="UINC01020996">
    <property type="protein sequence ID" value="SVA87618.1"/>
    <property type="molecule type" value="Genomic_DNA"/>
</dbReference>
<evidence type="ECO:0000313" key="2">
    <source>
        <dbReference type="EMBL" id="SVA87618.1"/>
    </source>
</evidence>
<name>A0A381ZE75_9ZZZZ</name>
<dbReference type="PANTHER" id="PTHR43881:SF1">
    <property type="entry name" value="GAMMA-GLUTAMYLTRANSPEPTIDASE (AFU_ORTHOLOGUE AFUA_4G13580)"/>
    <property type="match status" value="1"/>
</dbReference>
<protein>
    <recommendedName>
        <fullName evidence="3">Gamma-glutamyltransferase</fullName>
    </recommendedName>
</protein>
<evidence type="ECO:0000256" key="1">
    <source>
        <dbReference type="SAM" id="MobiDB-lite"/>
    </source>
</evidence>
<dbReference type="InterPro" id="IPR029055">
    <property type="entry name" value="Ntn_hydrolases_N"/>
</dbReference>
<dbReference type="InterPro" id="IPR052896">
    <property type="entry name" value="GGT-like_enzyme"/>
</dbReference>
<dbReference type="SUPFAM" id="SSF56235">
    <property type="entry name" value="N-terminal nucleophile aminohydrolases (Ntn hydrolases)"/>
    <property type="match status" value="1"/>
</dbReference>